<evidence type="ECO:0000259" key="3">
    <source>
        <dbReference type="Pfam" id="PF13635"/>
    </source>
</evidence>
<dbReference type="SUPFAM" id="SSF52540">
    <property type="entry name" value="P-loop containing nucleoside triphosphate hydrolases"/>
    <property type="match status" value="1"/>
</dbReference>
<keyword evidence="5" id="KW-1185">Reference proteome</keyword>
<dbReference type="Proteomes" id="UP000035268">
    <property type="component" value="Chromosome"/>
</dbReference>
<dbReference type="OrthoDB" id="9801840at2"/>
<dbReference type="Pfam" id="PF13635">
    <property type="entry name" value="DUF4143"/>
    <property type="match status" value="1"/>
</dbReference>
<dbReference type="PANTHER" id="PTHR43566:SF2">
    <property type="entry name" value="DUF4143 DOMAIN-CONTAINING PROTEIN"/>
    <property type="match status" value="1"/>
</dbReference>
<accession>A0A0G3EFD0</accession>
<protein>
    <recommendedName>
        <fullName evidence="6">ATP-binding protein</fullName>
    </recommendedName>
</protein>
<dbReference type="KEGG" id="vbl:L21SP4_01806"/>
<reference evidence="5" key="1">
    <citation type="submission" date="2015-02" db="EMBL/GenBank/DDBJ databases">
        <title>Description and complete genome sequence of the first cultured representative of the subdivision 5 of the Verrucomicrobia phylum.</title>
        <authorList>
            <person name="Spring S."/>
            <person name="Bunk B."/>
            <person name="Sproer C."/>
            <person name="Klenk H.-P."/>
        </authorList>
    </citation>
    <scope>NUCLEOTIDE SEQUENCE [LARGE SCALE GENOMIC DNA]</scope>
    <source>
        <strain evidence="5">L21-Fru-AB</strain>
    </source>
</reference>
<proteinExistence type="predicted"/>
<evidence type="ECO:0000259" key="2">
    <source>
        <dbReference type="Pfam" id="PF13173"/>
    </source>
</evidence>
<dbReference type="InterPro" id="IPR025420">
    <property type="entry name" value="DUF4143"/>
</dbReference>
<reference evidence="4 5" key="2">
    <citation type="journal article" date="2016" name="ISME J.">
        <title>Characterization of the first cultured representative of Verrucomicrobia subdivision 5 indicates the proposal of a novel phylum.</title>
        <authorList>
            <person name="Spring S."/>
            <person name="Bunk B."/>
            <person name="Sproer C."/>
            <person name="Schumann P."/>
            <person name="Rohde M."/>
            <person name="Tindall B.J."/>
            <person name="Klenk H.P."/>
        </authorList>
    </citation>
    <scope>NUCLEOTIDE SEQUENCE [LARGE SCALE GENOMIC DNA]</scope>
    <source>
        <strain evidence="4 5">L21-Fru-AB</strain>
    </source>
</reference>
<organism evidence="4 5">
    <name type="scientific">Kiritimatiella glycovorans</name>
    <dbReference type="NCBI Taxonomy" id="1307763"/>
    <lineage>
        <taxon>Bacteria</taxon>
        <taxon>Pseudomonadati</taxon>
        <taxon>Kiritimatiellota</taxon>
        <taxon>Kiritimatiellia</taxon>
        <taxon>Kiritimatiellales</taxon>
        <taxon>Kiritimatiellaceae</taxon>
        <taxon>Kiritimatiella</taxon>
    </lineage>
</organism>
<name>A0A0G3EFD0_9BACT</name>
<dbReference type="SUPFAM" id="SSF52980">
    <property type="entry name" value="Restriction endonuclease-like"/>
    <property type="match status" value="1"/>
</dbReference>
<feature type="domain" description="AAA" evidence="2">
    <location>
        <begin position="18"/>
        <end position="139"/>
    </location>
</feature>
<dbReference type="InterPro" id="IPR011335">
    <property type="entry name" value="Restrct_endonuc-II-like"/>
</dbReference>
<dbReference type="AlphaFoldDB" id="A0A0G3EFD0"/>
<evidence type="ECO:0000313" key="4">
    <source>
        <dbReference type="EMBL" id="AKJ65043.1"/>
    </source>
</evidence>
<dbReference type="EMBL" id="CP010904">
    <property type="protein sequence ID" value="AKJ65043.1"/>
    <property type="molecule type" value="Genomic_DNA"/>
</dbReference>
<dbReference type="InterPro" id="IPR041682">
    <property type="entry name" value="AAA_14"/>
</dbReference>
<gene>
    <name evidence="4" type="ORF">L21SP4_01806</name>
</gene>
<feature type="region of interest" description="Disordered" evidence="1">
    <location>
        <begin position="142"/>
        <end position="163"/>
    </location>
</feature>
<dbReference type="STRING" id="1307763.L21SP4_01806"/>
<evidence type="ECO:0008006" key="6">
    <source>
        <dbReference type="Google" id="ProtNLM"/>
    </source>
</evidence>
<dbReference type="InterPro" id="IPR027417">
    <property type="entry name" value="P-loop_NTPase"/>
</dbReference>
<dbReference type="Pfam" id="PF13173">
    <property type="entry name" value="AAA_14"/>
    <property type="match status" value="1"/>
</dbReference>
<dbReference type="RefSeq" id="WP_052882311.1">
    <property type="nucleotide sequence ID" value="NZ_CP010904.1"/>
</dbReference>
<evidence type="ECO:0000256" key="1">
    <source>
        <dbReference type="SAM" id="MobiDB-lite"/>
    </source>
</evidence>
<sequence length="409" mass="46625">MKWRILEAGINRLREEPYVLILFGARQVGKSTLLRSAFSDADLWIDLSSPAERSAYLASPEKFEQECRALGGGKRTTVVVDEAQSVPEIFNAVQHLYDEDASRWKFVLCGSSARRLRKTGANLLPGRAIYRRLVPLTTLERPFPEGSGGETVPFETERDSSNPRFDPVSLEDRLLFGDLPGIAEAAREMKGELLRSYTQIYLEEEIRREMLVRDWGAFVRFLELSASESGSIVNMSSLSRQIGVALPTIRSYYELLEDMFIAFRIPAFSSSRRKGLCSTPRMCFMDTGVRNAAARLDFSESTIRHDAGAIFEQWVGQELIKRLHYLGRGRLFHLRTRSGTEIDYIVELDGEQMPVEVKWTDRPSGKDVRHLRTFLATAGPQARRGFVVCRCRRRMQLGENIQAIPYWEL</sequence>
<feature type="domain" description="DUF4143" evidence="3">
    <location>
        <begin position="204"/>
        <end position="359"/>
    </location>
</feature>
<evidence type="ECO:0000313" key="5">
    <source>
        <dbReference type="Proteomes" id="UP000035268"/>
    </source>
</evidence>
<dbReference type="PANTHER" id="PTHR43566">
    <property type="entry name" value="CONSERVED PROTEIN"/>
    <property type="match status" value="1"/>
</dbReference>